<dbReference type="Pfam" id="PF03015">
    <property type="entry name" value="Sterile"/>
    <property type="match status" value="1"/>
</dbReference>
<comment type="caution">
    <text evidence="13">The sequence shown here is derived from an EMBL/GenBank/DDBJ whole genome shotgun (WGS) entry which is preliminary data.</text>
</comment>
<evidence type="ECO:0000256" key="9">
    <source>
        <dbReference type="ARBA" id="ARBA00052530"/>
    </source>
</evidence>
<dbReference type="InParanoid" id="A0A482WT19"/>
<dbReference type="SUPFAM" id="SSF51735">
    <property type="entry name" value="NAD(P)-binding Rossmann-fold domains"/>
    <property type="match status" value="1"/>
</dbReference>
<evidence type="ECO:0000256" key="10">
    <source>
        <dbReference type="RuleBase" id="RU363097"/>
    </source>
</evidence>
<dbReference type="GO" id="GO:0005777">
    <property type="term" value="C:peroxisome"/>
    <property type="evidence" value="ECO:0007669"/>
    <property type="project" value="TreeGrafter"/>
</dbReference>
<dbReference type="InterPro" id="IPR036291">
    <property type="entry name" value="NAD(P)-bd_dom_sf"/>
</dbReference>
<name>A0A482WT19_LAOST</name>
<comment type="catalytic activity">
    <reaction evidence="9 10">
        <text>a long-chain fatty acyl-CoA + 2 NADPH + 2 H(+) = a long-chain primary fatty alcohol + 2 NADP(+) + CoA</text>
        <dbReference type="Rhea" id="RHEA:52716"/>
        <dbReference type="ChEBI" id="CHEBI:15378"/>
        <dbReference type="ChEBI" id="CHEBI:57287"/>
        <dbReference type="ChEBI" id="CHEBI:57783"/>
        <dbReference type="ChEBI" id="CHEBI:58349"/>
        <dbReference type="ChEBI" id="CHEBI:77396"/>
        <dbReference type="ChEBI" id="CHEBI:83139"/>
        <dbReference type="EC" id="1.2.1.84"/>
    </reaction>
</comment>
<dbReference type="STRING" id="195883.A0A482WT19"/>
<proteinExistence type="inferred from homology"/>
<organism evidence="13 14">
    <name type="scientific">Laodelphax striatellus</name>
    <name type="common">Small brown planthopper</name>
    <name type="synonym">Delphax striatella</name>
    <dbReference type="NCBI Taxonomy" id="195883"/>
    <lineage>
        <taxon>Eukaryota</taxon>
        <taxon>Metazoa</taxon>
        <taxon>Ecdysozoa</taxon>
        <taxon>Arthropoda</taxon>
        <taxon>Hexapoda</taxon>
        <taxon>Insecta</taxon>
        <taxon>Pterygota</taxon>
        <taxon>Neoptera</taxon>
        <taxon>Paraneoptera</taxon>
        <taxon>Hemiptera</taxon>
        <taxon>Auchenorrhyncha</taxon>
        <taxon>Fulgoroidea</taxon>
        <taxon>Delphacidae</taxon>
        <taxon>Criomorphinae</taxon>
        <taxon>Laodelphax</taxon>
    </lineage>
</organism>
<keyword evidence="5 10" id="KW-0521">NADP</keyword>
<dbReference type="GO" id="GO:0016020">
    <property type="term" value="C:membrane"/>
    <property type="evidence" value="ECO:0007669"/>
    <property type="project" value="UniProtKB-SubCell"/>
</dbReference>
<accession>A0A482WT19</accession>
<dbReference type="FunFam" id="3.40.50.720:FF:000143">
    <property type="entry name" value="Fatty acyl-CoA reductase"/>
    <property type="match status" value="1"/>
</dbReference>
<dbReference type="EMBL" id="QKKF02026418">
    <property type="protein sequence ID" value="RZF36426.1"/>
    <property type="molecule type" value="Genomic_DNA"/>
</dbReference>
<dbReference type="InterPro" id="IPR013120">
    <property type="entry name" value="FAR_NAD-bd"/>
</dbReference>
<dbReference type="EC" id="1.2.1.84" evidence="10"/>
<dbReference type="InterPro" id="IPR026055">
    <property type="entry name" value="FAR"/>
</dbReference>
<keyword evidence="14" id="KW-1185">Reference proteome</keyword>
<protein>
    <recommendedName>
        <fullName evidence="10">Fatty acyl-CoA reductase</fullName>
        <ecNumber evidence="10">1.2.1.84</ecNumber>
    </recommendedName>
</protein>
<dbReference type="Pfam" id="PF07993">
    <property type="entry name" value="NAD_binding_4"/>
    <property type="match status" value="1"/>
</dbReference>
<evidence type="ECO:0000256" key="8">
    <source>
        <dbReference type="ARBA" id="ARBA00023136"/>
    </source>
</evidence>
<dbReference type="PANTHER" id="PTHR11011">
    <property type="entry name" value="MALE STERILITY PROTEIN 2-RELATED"/>
    <property type="match status" value="1"/>
</dbReference>
<evidence type="ECO:0000313" key="14">
    <source>
        <dbReference type="Proteomes" id="UP000291343"/>
    </source>
</evidence>
<keyword evidence="7 10" id="KW-0443">Lipid metabolism</keyword>
<comment type="subcellular location">
    <subcellularLocation>
        <location evidence="1">Membrane</location>
        <topology evidence="1">Multi-pass membrane protein</topology>
    </subcellularLocation>
</comment>
<evidence type="ECO:0000259" key="11">
    <source>
        <dbReference type="Pfam" id="PF03015"/>
    </source>
</evidence>
<evidence type="ECO:0000256" key="6">
    <source>
        <dbReference type="ARBA" id="ARBA00022989"/>
    </source>
</evidence>
<evidence type="ECO:0000256" key="3">
    <source>
        <dbReference type="ARBA" id="ARBA00022516"/>
    </source>
</evidence>
<evidence type="ECO:0000256" key="7">
    <source>
        <dbReference type="ARBA" id="ARBA00023098"/>
    </source>
</evidence>
<evidence type="ECO:0000259" key="12">
    <source>
        <dbReference type="Pfam" id="PF07993"/>
    </source>
</evidence>
<keyword evidence="4 10" id="KW-0812">Transmembrane</keyword>
<dbReference type="CDD" id="cd09071">
    <property type="entry name" value="FAR_C"/>
    <property type="match status" value="1"/>
</dbReference>
<feature type="transmembrane region" description="Helical" evidence="10">
    <location>
        <begin position="362"/>
        <end position="384"/>
    </location>
</feature>
<dbReference type="GO" id="GO:0102965">
    <property type="term" value="F:alcohol-forming long-chain fatty acyl-CoA reductase activity"/>
    <property type="evidence" value="ECO:0007669"/>
    <property type="project" value="UniProtKB-EC"/>
</dbReference>
<keyword evidence="10" id="KW-0560">Oxidoreductase</keyword>
<dbReference type="OrthoDB" id="429813at2759"/>
<dbReference type="GO" id="GO:0035336">
    <property type="term" value="P:long-chain fatty-acyl-CoA metabolic process"/>
    <property type="evidence" value="ECO:0007669"/>
    <property type="project" value="TreeGrafter"/>
</dbReference>
<evidence type="ECO:0000256" key="1">
    <source>
        <dbReference type="ARBA" id="ARBA00004141"/>
    </source>
</evidence>
<evidence type="ECO:0000313" key="13">
    <source>
        <dbReference type="EMBL" id="RZF36426.1"/>
    </source>
</evidence>
<feature type="domain" description="Thioester reductase (TE)" evidence="12">
    <location>
        <begin position="20"/>
        <end position="292"/>
    </location>
</feature>
<sequence>MKTEPKIPIPEFFKGRNVLITGASGFMGKILVEKLLRCCPEIGKIYIILRSRGDKSPKERWDEMTKLPVFDRLKTEYPKHLEKIVVMEGDVAEKDLGLAVHHQIMLEEDVSVVFHSAASVRFDDPLSKAVFLNTRGALESIKLAGRMRNLKCYLYVSTAYSNSHLDVPEIEEKVYPAKYDYNMLIKLLESHAKPEEIEVLAKKIIDKHPNTYTFSKSLAEQVMADYSTKIPIVIVRPSVVINSIHEPFTGWLENLNGPMGIIAGVTKGILRVFLVNENCSLDYVAVDYAINSLIVSAWHKAIAEEREKKQLTIYNCVYGNVRTATFGDIINAGPSVAYDNPYTDVLWYPSIVTTTNTTLFTFLFYILQIIPSLFLDAVLWLFSYKPMFLKISRKIYIASFALQTFSTKIIKFSNRCYQSLWTAVSESDSKIFFMNPPEDITVSDIILLCHLGMRKYYFHESESNLPQARVKFNRLYWADRTLRIFVMGIFTWFSSKYFMNTLSKFVS</sequence>
<evidence type="ECO:0000256" key="2">
    <source>
        <dbReference type="ARBA" id="ARBA00005928"/>
    </source>
</evidence>
<keyword evidence="6 10" id="KW-1133">Transmembrane helix</keyword>
<gene>
    <name evidence="13" type="ORF">LSTR_LSTR010846</name>
</gene>
<evidence type="ECO:0000256" key="4">
    <source>
        <dbReference type="ARBA" id="ARBA00022692"/>
    </source>
</evidence>
<comment type="similarity">
    <text evidence="2 10">Belongs to the fatty acyl-CoA reductase family.</text>
</comment>
<dbReference type="GO" id="GO:0080019">
    <property type="term" value="F:alcohol-forming very long-chain fatty acyl-CoA reductase activity"/>
    <property type="evidence" value="ECO:0007669"/>
    <property type="project" value="InterPro"/>
</dbReference>
<dbReference type="Gene3D" id="3.40.50.720">
    <property type="entry name" value="NAD(P)-binding Rossmann-like Domain"/>
    <property type="match status" value="1"/>
</dbReference>
<dbReference type="AlphaFoldDB" id="A0A482WT19"/>
<evidence type="ECO:0000256" key="5">
    <source>
        <dbReference type="ARBA" id="ARBA00022857"/>
    </source>
</evidence>
<keyword evidence="3 10" id="KW-0444">Lipid biosynthesis</keyword>
<comment type="function">
    <text evidence="10">Catalyzes the reduction of fatty acyl-CoA to fatty alcohols.</text>
</comment>
<reference evidence="13 14" key="1">
    <citation type="journal article" date="2017" name="Gigascience">
        <title>Genome sequence of the small brown planthopper, Laodelphax striatellus.</title>
        <authorList>
            <person name="Zhu J."/>
            <person name="Jiang F."/>
            <person name="Wang X."/>
            <person name="Yang P."/>
            <person name="Bao Y."/>
            <person name="Zhao W."/>
            <person name="Wang W."/>
            <person name="Lu H."/>
            <person name="Wang Q."/>
            <person name="Cui N."/>
            <person name="Li J."/>
            <person name="Chen X."/>
            <person name="Luo L."/>
            <person name="Yu J."/>
            <person name="Kang L."/>
            <person name="Cui F."/>
        </authorList>
    </citation>
    <scope>NUCLEOTIDE SEQUENCE [LARGE SCALE GENOMIC DNA]</scope>
    <source>
        <strain evidence="13">Lst14</strain>
    </source>
</reference>
<feature type="transmembrane region" description="Helical" evidence="10">
    <location>
        <begin position="481"/>
        <end position="499"/>
    </location>
</feature>
<dbReference type="PANTHER" id="PTHR11011:SF24">
    <property type="entry name" value="FATTY ACYL-COA REDUCTASE"/>
    <property type="match status" value="1"/>
</dbReference>
<feature type="domain" description="Fatty acyl-CoA reductase C-terminal" evidence="11">
    <location>
        <begin position="368"/>
        <end position="460"/>
    </location>
</feature>
<dbReference type="SMR" id="A0A482WT19"/>
<dbReference type="InterPro" id="IPR033640">
    <property type="entry name" value="FAR_C"/>
</dbReference>
<dbReference type="Proteomes" id="UP000291343">
    <property type="component" value="Unassembled WGS sequence"/>
</dbReference>
<dbReference type="CDD" id="cd05236">
    <property type="entry name" value="FAR-N_SDR_e"/>
    <property type="match status" value="1"/>
</dbReference>
<keyword evidence="8 10" id="KW-0472">Membrane</keyword>